<feature type="domain" description="OmpA-like" evidence="4">
    <location>
        <begin position="369"/>
        <end position="490"/>
    </location>
</feature>
<dbReference type="InterPro" id="IPR028974">
    <property type="entry name" value="TSP_type-3_rpt"/>
</dbReference>
<dbReference type="Pfam" id="PF02412">
    <property type="entry name" value="TSP_3"/>
    <property type="match status" value="4"/>
</dbReference>
<dbReference type="PANTHER" id="PTHR30329:SF21">
    <property type="entry name" value="LIPOPROTEIN YIAD-RELATED"/>
    <property type="match status" value="1"/>
</dbReference>
<dbReference type="InterPro" id="IPR003367">
    <property type="entry name" value="Thrombospondin_3-like_rpt"/>
</dbReference>
<dbReference type="InterPro" id="IPR036737">
    <property type="entry name" value="OmpA-like_sf"/>
</dbReference>
<gene>
    <name evidence="5" type="ORF">NMK71_03835</name>
</gene>
<evidence type="ECO:0000256" key="3">
    <source>
        <dbReference type="SAM" id="SignalP"/>
    </source>
</evidence>
<dbReference type="CDD" id="cd07185">
    <property type="entry name" value="OmpA_C-like"/>
    <property type="match status" value="1"/>
</dbReference>
<dbReference type="GO" id="GO:0007155">
    <property type="term" value="P:cell adhesion"/>
    <property type="evidence" value="ECO:0007669"/>
    <property type="project" value="InterPro"/>
</dbReference>
<dbReference type="AlphaFoldDB" id="A0A9X4N2I1"/>
<evidence type="ECO:0000313" key="6">
    <source>
        <dbReference type="Proteomes" id="UP001152599"/>
    </source>
</evidence>
<keyword evidence="6" id="KW-1185">Reference proteome</keyword>
<evidence type="ECO:0000313" key="5">
    <source>
        <dbReference type="EMBL" id="MDG4945534.1"/>
    </source>
</evidence>
<evidence type="ECO:0000256" key="1">
    <source>
        <dbReference type="ARBA" id="ARBA00022729"/>
    </source>
</evidence>
<feature type="signal peptide" evidence="3">
    <location>
        <begin position="1"/>
        <end position="24"/>
    </location>
</feature>
<organism evidence="5 6">
    <name type="scientific">Profundicola chukchiensis</name>
    <dbReference type="NCBI Taxonomy" id="2961959"/>
    <lineage>
        <taxon>Bacteria</taxon>
        <taxon>Pseudomonadati</taxon>
        <taxon>Bacteroidota</taxon>
        <taxon>Flavobacteriia</taxon>
        <taxon>Flavobacteriales</taxon>
        <taxon>Weeksellaceae</taxon>
        <taxon>Profundicola</taxon>
    </lineage>
</organism>
<dbReference type="EMBL" id="JANCMU010000001">
    <property type="protein sequence ID" value="MDG4945534.1"/>
    <property type="molecule type" value="Genomic_DNA"/>
</dbReference>
<keyword evidence="1 3" id="KW-0732">Signal</keyword>
<dbReference type="SUPFAM" id="SSF103647">
    <property type="entry name" value="TSP type-3 repeat"/>
    <property type="match status" value="1"/>
</dbReference>
<protein>
    <submittedName>
        <fullName evidence="5">Thrombospondin type 3 repeat-containing protein</fullName>
    </submittedName>
</protein>
<dbReference type="Pfam" id="PF00691">
    <property type="entry name" value="OmpA"/>
    <property type="match status" value="1"/>
</dbReference>
<proteinExistence type="predicted"/>
<dbReference type="Gene3D" id="3.30.1330.60">
    <property type="entry name" value="OmpA-like domain"/>
    <property type="match status" value="1"/>
</dbReference>
<dbReference type="SUPFAM" id="SSF103088">
    <property type="entry name" value="OmpA-like"/>
    <property type="match status" value="1"/>
</dbReference>
<comment type="caution">
    <text evidence="5">The sequence shown here is derived from an EMBL/GenBank/DDBJ whole genome shotgun (WGS) entry which is preliminary data.</text>
</comment>
<evidence type="ECO:0000259" key="4">
    <source>
        <dbReference type="PROSITE" id="PS51123"/>
    </source>
</evidence>
<dbReference type="GO" id="GO:0005509">
    <property type="term" value="F:calcium ion binding"/>
    <property type="evidence" value="ECO:0007669"/>
    <property type="project" value="InterPro"/>
</dbReference>
<dbReference type="InterPro" id="IPR050330">
    <property type="entry name" value="Bact_OuterMem_StrucFunc"/>
</dbReference>
<feature type="chain" id="PRO_5040967448" evidence="3">
    <location>
        <begin position="25"/>
        <end position="493"/>
    </location>
</feature>
<dbReference type="RefSeq" id="WP_304420123.1">
    <property type="nucleotide sequence ID" value="NZ_JANCMU010000001.1"/>
</dbReference>
<dbReference type="Proteomes" id="UP001152599">
    <property type="component" value="Unassembled WGS sequence"/>
</dbReference>
<dbReference type="InterPro" id="IPR011250">
    <property type="entry name" value="OMP/PagP_B-barrel"/>
</dbReference>
<keyword evidence="2" id="KW-0472">Membrane</keyword>
<name>A0A9X4N2I1_9FLAO</name>
<sequence length="493" mass="54115">MSMKKFNLVLTLAFALLFSASVNAQDSRNPWGISIGAHAVDHTSVRGMFDGFFDYDDYSIVPPLSKLSLIRHLGGKFSADLTASVGEVDNKRMMINDEFFINAGLGLRYKLLGTESETKWFDPYVRVGASYSHFDYSNVSIDADNPYTVAQRTGLNDDNPNSDMIYGDFDGQKAYFMLQGGLGINFWLTEHFGFNVASDFNGAPSVENDYVNFFQHSAGITFKFGKQDRDKDGIPDEEDECPDTWGLEEFNGCPDTDGDGIPDHLDACPEVPGLPEFDGCVDTDGDGIADNLDECPNEAGPAENNGCPWPDTDGDGITDNLDECPNEAGPAENNGCPWPDTDGDGFTDNVDRCPYEAGVAPDGCPEAAQMVENINVGFVVEFDYAKSTIRESSKPRIEQKAKEIKRALEVYPDMTLYIDGHTDNKGSAAYNKKLSKERATSIDKALEAYGIDVDVMTPRGLGEEVPKCTNDTDEGRQCNRRVEVTIKSLGDKK</sequence>
<dbReference type="GO" id="GO:0016020">
    <property type="term" value="C:membrane"/>
    <property type="evidence" value="ECO:0007669"/>
    <property type="project" value="UniProtKB-UniRule"/>
</dbReference>
<evidence type="ECO:0000256" key="2">
    <source>
        <dbReference type="PROSITE-ProRule" id="PRU00473"/>
    </source>
</evidence>
<dbReference type="SUPFAM" id="SSF56925">
    <property type="entry name" value="OMPA-like"/>
    <property type="match status" value="1"/>
</dbReference>
<dbReference type="Gene3D" id="4.10.1080.10">
    <property type="entry name" value="TSP type-3 repeat"/>
    <property type="match status" value="1"/>
</dbReference>
<accession>A0A9X4N2I1</accession>
<reference evidence="5" key="1">
    <citation type="submission" date="2022-07" db="EMBL/GenBank/DDBJ databases">
        <title>Description and genome-wide analysis of Profundicola chukchiensis gen. nov., sp. nov., marine bacteria isolated from bottom sediments of the Chukchi Sea.</title>
        <authorList>
            <person name="Romanenko L."/>
            <person name="Otstavnykh N."/>
            <person name="Kurilenko V."/>
            <person name="Eremeev V."/>
            <person name="Velansky P."/>
            <person name="Mikhailov V."/>
            <person name="Isaeva M."/>
        </authorList>
    </citation>
    <scope>NUCLEOTIDE SEQUENCE</scope>
    <source>
        <strain evidence="5">KMM 9713</strain>
    </source>
</reference>
<dbReference type="PROSITE" id="PS51123">
    <property type="entry name" value="OMPA_2"/>
    <property type="match status" value="1"/>
</dbReference>
<dbReference type="InterPro" id="IPR006665">
    <property type="entry name" value="OmpA-like"/>
</dbReference>
<dbReference type="PANTHER" id="PTHR30329">
    <property type="entry name" value="STATOR ELEMENT OF FLAGELLAR MOTOR COMPLEX"/>
    <property type="match status" value="1"/>
</dbReference>